<sequence>MAIETQHLPRPQVKGVPCFRLGTGRRLFNRPLQPLLARIGPDEFFDPLFVLWRLPAYLPAEGASEFFVASDTNST</sequence>
<gene>
    <name evidence="1" type="ORF">HNR59_001219</name>
</gene>
<name>A0A7W9S0W3_9HYPH</name>
<protein>
    <submittedName>
        <fullName evidence="1">Uncharacterized protein</fullName>
    </submittedName>
</protein>
<dbReference type="AlphaFoldDB" id="A0A7W9S0W3"/>
<organism evidence="1 2">
    <name type="scientific">Aquamicrobium lusatiense</name>
    <dbReference type="NCBI Taxonomy" id="89772"/>
    <lineage>
        <taxon>Bacteria</taxon>
        <taxon>Pseudomonadati</taxon>
        <taxon>Pseudomonadota</taxon>
        <taxon>Alphaproteobacteria</taxon>
        <taxon>Hyphomicrobiales</taxon>
        <taxon>Phyllobacteriaceae</taxon>
        <taxon>Aquamicrobium</taxon>
    </lineage>
</organism>
<accession>A0A7W9S0W3</accession>
<evidence type="ECO:0000313" key="2">
    <source>
        <dbReference type="Proteomes" id="UP000533306"/>
    </source>
</evidence>
<proteinExistence type="predicted"/>
<reference evidence="1 2" key="1">
    <citation type="submission" date="2020-08" db="EMBL/GenBank/DDBJ databases">
        <title>Genomic Encyclopedia of Type Strains, Phase IV (KMG-IV): sequencing the most valuable type-strain genomes for metagenomic binning, comparative biology and taxonomic classification.</title>
        <authorList>
            <person name="Goeker M."/>
        </authorList>
    </citation>
    <scope>NUCLEOTIDE SEQUENCE [LARGE SCALE GENOMIC DNA]</scope>
    <source>
        <strain evidence="1 2">DSM 11099</strain>
    </source>
</reference>
<dbReference type="EMBL" id="JACHEU010000001">
    <property type="protein sequence ID" value="MBB6011874.1"/>
    <property type="molecule type" value="Genomic_DNA"/>
</dbReference>
<keyword evidence="2" id="KW-1185">Reference proteome</keyword>
<comment type="caution">
    <text evidence="1">The sequence shown here is derived from an EMBL/GenBank/DDBJ whole genome shotgun (WGS) entry which is preliminary data.</text>
</comment>
<dbReference type="Proteomes" id="UP000533306">
    <property type="component" value="Unassembled WGS sequence"/>
</dbReference>
<evidence type="ECO:0000313" key="1">
    <source>
        <dbReference type="EMBL" id="MBB6011874.1"/>
    </source>
</evidence>